<dbReference type="GO" id="GO:0006352">
    <property type="term" value="P:DNA-templated transcription initiation"/>
    <property type="evidence" value="ECO:0007669"/>
    <property type="project" value="InterPro"/>
</dbReference>
<dbReference type="Pfam" id="PF08281">
    <property type="entry name" value="Sigma70_r4_2"/>
    <property type="match status" value="1"/>
</dbReference>
<evidence type="ECO:0000259" key="5">
    <source>
        <dbReference type="Pfam" id="PF04542"/>
    </source>
</evidence>
<dbReference type="Proteomes" id="UP000639396">
    <property type="component" value="Unassembled WGS sequence"/>
</dbReference>
<keyword evidence="2" id="KW-0805">Transcription regulation</keyword>
<dbReference type="InterPro" id="IPR007627">
    <property type="entry name" value="RNA_pol_sigma70_r2"/>
</dbReference>
<evidence type="ECO:0000313" key="7">
    <source>
        <dbReference type="EMBL" id="MBD2860557.1"/>
    </source>
</evidence>
<dbReference type="Gene3D" id="1.10.1740.10">
    <property type="match status" value="1"/>
</dbReference>
<dbReference type="RefSeq" id="WP_190923785.1">
    <property type="nucleotide sequence ID" value="NZ_JACXJA010000001.1"/>
</dbReference>
<name>A0A927C5U7_9BACL</name>
<dbReference type="PANTHER" id="PTHR43133">
    <property type="entry name" value="RNA POLYMERASE ECF-TYPE SIGMA FACTO"/>
    <property type="match status" value="1"/>
</dbReference>
<reference evidence="7" key="1">
    <citation type="submission" date="2020-09" db="EMBL/GenBank/DDBJ databases">
        <title>A novel bacterium of genus Paenibacillus, isolated from South China Sea.</title>
        <authorList>
            <person name="Huang H."/>
            <person name="Mo K."/>
            <person name="Hu Y."/>
        </authorList>
    </citation>
    <scope>NUCLEOTIDE SEQUENCE</scope>
    <source>
        <strain evidence="7">IB182363</strain>
    </source>
</reference>
<feature type="domain" description="RNA polymerase sigma factor 70 region 4 type 2" evidence="6">
    <location>
        <begin position="114"/>
        <end position="165"/>
    </location>
</feature>
<dbReference type="SUPFAM" id="SSF88946">
    <property type="entry name" value="Sigma2 domain of RNA polymerase sigma factors"/>
    <property type="match status" value="1"/>
</dbReference>
<keyword evidence="4" id="KW-0804">Transcription</keyword>
<dbReference type="GO" id="GO:0003677">
    <property type="term" value="F:DNA binding"/>
    <property type="evidence" value="ECO:0007669"/>
    <property type="project" value="InterPro"/>
</dbReference>
<dbReference type="SUPFAM" id="SSF88659">
    <property type="entry name" value="Sigma3 and sigma4 domains of RNA polymerase sigma factors"/>
    <property type="match status" value="1"/>
</dbReference>
<dbReference type="InterPro" id="IPR039425">
    <property type="entry name" value="RNA_pol_sigma-70-like"/>
</dbReference>
<keyword evidence="3" id="KW-0731">Sigma factor</keyword>
<gene>
    <name evidence="7" type="ORF">IDH45_00965</name>
</gene>
<organism evidence="7 8">
    <name type="scientific">Paenibacillus oceani</name>
    <dbReference type="NCBI Taxonomy" id="2772510"/>
    <lineage>
        <taxon>Bacteria</taxon>
        <taxon>Bacillati</taxon>
        <taxon>Bacillota</taxon>
        <taxon>Bacilli</taxon>
        <taxon>Bacillales</taxon>
        <taxon>Paenibacillaceae</taxon>
        <taxon>Paenibacillus</taxon>
    </lineage>
</organism>
<dbReference type="GO" id="GO:0016987">
    <property type="term" value="F:sigma factor activity"/>
    <property type="evidence" value="ECO:0007669"/>
    <property type="project" value="UniProtKB-KW"/>
</dbReference>
<evidence type="ECO:0000256" key="2">
    <source>
        <dbReference type="ARBA" id="ARBA00023015"/>
    </source>
</evidence>
<dbReference type="InterPro" id="IPR013324">
    <property type="entry name" value="RNA_pol_sigma_r3/r4-like"/>
</dbReference>
<evidence type="ECO:0000256" key="4">
    <source>
        <dbReference type="ARBA" id="ARBA00023163"/>
    </source>
</evidence>
<keyword evidence="8" id="KW-1185">Reference proteome</keyword>
<evidence type="ECO:0000256" key="1">
    <source>
        <dbReference type="ARBA" id="ARBA00010641"/>
    </source>
</evidence>
<evidence type="ECO:0000259" key="6">
    <source>
        <dbReference type="Pfam" id="PF08281"/>
    </source>
</evidence>
<comment type="caution">
    <text evidence="7">The sequence shown here is derived from an EMBL/GenBank/DDBJ whole genome shotgun (WGS) entry which is preliminary data.</text>
</comment>
<dbReference type="Gene3D" id="1.10.10.10">
    <property type="entry name" value="Winged helix-like DNA-binding domain superfamily/Winged helix DNA-binding domain"/>
    <property type="match status" value="1"/>
</dbReference>
<dbReference type="InterPro" id="IPR013325">
    <property type="entry name" value="RNA_pol_sigma_r2"/>
</dbReference>
<dbReference type="EMBL" id="JACXJA010000001">
    <property type="protein sequence ID" value="MBD2860557.1"/>
    <property type="molecule type" value="Genomic_DNA"/>
</dbReference>
<dbReference type="InterPro" id="IPR036388">
    <property type="entry name" value="WH-like_DNA-bd_sf"/>
</dbReference>
<sequence length="173" mass="19959">MEEKWLEDISRGRIESLELLYSELRVPVYGYILSIVSHRALAEDLTQDTFVQVYSKAGLYQKGTSPRSWVFTIARNLAYDTLRRTSRMTSVPSEQIDTRASADNPETEIVDTLYVMKILNSLRDPERQIVILKLLNGCTHSEISDILQIPEGTVKWKYRKALHHLENQFGGDR</sequence>
<dbReference type="InterPro" id="IPR014284">
    <property type="entry name" value="RNA_pol_sigma-70_dom"/>
</dbReference>
<comment type="similarity">
    <text evidence="1">Belongs to the sigma-70 factor family. ECF subfamily.</text>
</comment>
<dbReference type="AlphaFoldDB" id="A0A927C5U7"/>
<dbReference type="NCBIfam" id="TIGR02937">
    <property type="entry name" value="sigma70-ECF"/>
    <property type="match status" value="1"/>
</dbReference>
<proteinExistence type="inferred from homology"/>
<dbReference type="Pfam" id="PF04542">
    <property type="entry name" value="Sigma70_r2"/>
    <property type="match status" value="1"/>
</dbReference>
<accession>A0A927C5U7</accession>
<protein>
    <submittedName>
        <fullName evidence="7">RNA polymerase sigma factor</fullName>
    </submittedName>
</protein>
<evidence type="ECO:0000313" key="8">
    <source>
        <dbReference type="Proteomes" id="UP000639396"/>
    </source>
</evidence>
<feature type="domain" description="RNA polymerase sigma-70 region 2" evidence="5">
    <location>
        <begin position="20"/>
        <end position="87"/>
    </location>
</feature>
<evidence type="ECO:0000256" key="3">
    <source>
        <dbReference type="ARBA" id="ARBA00023082"/>
    </source>
</evidence>
<dbReference type="InterPro" id="IPR013249">
    <property type="entry name" value="RNA_pol_sigma70_r4_t2"/>
</dbReference>
<dbReference type="PANTHER" id="PTHR43133:SF62">
    <property type="entry name" value="RNA POLYMERASE SIGMA FACTOR SIGZ"/>
    <property type="match status" value="1"/>
</dbReference>